<evidence type="ECO:0000256" key="9">
    <source>
        <dbReference type="ARBA" id="ARBA00023043"/>
    </source>
</evidence>
<feature type="repeat" description="ANK" evidence="13">
    <location>
        <begin position="68"/>
        <end position="100"/>
    </location>
</feature>
<dbReference type="AlphaFoldDB" id="A0A2I0AUE6"/>
<dbReference type="STRING" id="1088818.A0A2I0AUE6"/>
<dbReference type="Gene3D" id="1.25.40.20">
    <property type="entry name" value="Ankyrin repeat-containing domain"/>
    <property type="match status" value="2"/>
</dbReference>
<evidence type="ECO:0000256" key="10">
    <source>
        <dbReference type="ARBA" id="ARBA00023136"/>
    </source>
</evidence>
<keyword evidence="17" id="KW-1185">Reference proteome</keyword>
<dbReference type="FunFam" id="1.25.40.20:FF:000300">
    <property type="entry name" value="S-acyltransferase"/>
    <property type="match status" value="1"/>
</dbReference>
<dbReference type="PROSITE" id="PS50088">
    <property type="entry name" value="ANK_REPEAT"/>
    <property type="match status" value="4"/>
</dbReference>
<evidence type="ECO:0000256" key="13">
    <source>
        <dbReference type="PROSITE-ProRule" id="PRU00023"/>
    </source>
</evidence>
<keyword evidence="7 14" id="KW-1133">Transmembrane helix</keyword>
<feature type="transmembrane region" description="Helical" evidence="14">
    <location>
        <begin position="463"/>
        <end position="486"/>
    </location>
</feature>
<dbReference type="GO" id="GO:0019706">
    <property type="term" value="F:protein-cysteine S-palmitoyltransferase activity"/>
    <property type="evidence" value="ECO:0007669"/>
    <property type="project" value="UniProtKB-EC"/>
</dbReference>
<name>A0A2I0AUE6_9ASPA</name>
<dbReference type="GO" id="GO:0000139">
    <property type="term" value="C:Golgi membrane"/>
    <property type="evidence" value="ECO:0007669"/>
    <property type="project" value="UniProtKB-SubCell"/>
</dbReference>
<keyword evidence="9 13" id="KW-0040">ANK repeat</keyword>
<comment type="subcellular location">
    <subcellularLocation>
        <location evidence="1">Endomembrane system</location>
        <topology evidence="1">Multi-pass membrane protein</topology>
    </subcellularLocation>
    <subcellularLocation>
        <location evidence="2">Golgi apparatus membrane</location>
    </subcellularLocation>
</comment>
<dbReference type="PANTHER" id="PTHR24161">
    <property type="entry name" value="ANK_REP_REGION DOMAIN-CONTAINING PROTEIN-RELATED"/>
    <property type="match status" value="1"/>
</dbReference>
<evidence type="ECO:0000256" key="12">
    <source>
        <dbReference type="ARBA" id="ARBA00048048"/>
    </source>
</evidence>
<evidence type="ECO:0000256" key="2">
    <source>
        <dbReference type="ARBA" id="ARBA00004394"/>
    </source>
</evidence>
<evidence type="ECO:0000256" key="7">
    <source>
        <dbReference type="ARBA" id="ARBA00022989"/>
    </source>
</evidence>
<comment type="domain">
    <text evidence="14">The DHHC domain is required for palmitoyltransferase activity.</text>
</comment>
<evidence type="ECO:0000256" key="4">
    <source>
        <dbReference type="ARBA" id="ARBA00022679"/>
    </source>
</evidence>
<evidence type="ECO:0000256" key="3">
    <source>
        <dbReference type="ARBA" id="ARBA00008574"/>
    </source>
</evidence>
<dbReference type="InterPro" id="IPR036770">
    <property type="entry name" value="Ankyrin_rpt-contain_sf"/>
</dbReference>
<accession>A0A2I0AUE6</accession>
<evidence type="ECO:0000256" key="5">
    <source>
        <dbReference type="ARBA" id="ARBA00022692"/>
    </source>
</evidence>
<reference evidence="16 17" key="1">
    <citation type="journal article" date="2017" name="Nature">
        <title>The Apostasia genome and the evolution of orchids.</title>
        <authorList>
            <person name="Zhang G.Q."/>
            <person name="Liu K.W."/>
            <person name="Li Z."/>
            <person name="Lohaus R."/>
            <person name="Hsiao Y.Y."/>
            <person name="Niu S.C."/>
            <person name="Wang J.Y."/>
            <person name="Lin Y.C."/>
            <person name="Xu Q."/>
            <person name="Chen L.J."/>
            <person name="Yoshida K."/>
            <person name="Fujiwara S."/>
            <person name="Wang Z.W."/>
            <person name="Zhang Y.Q."/>
            <person name="Mitsuda N."/>
            <person name="Wang M."/>
            <person name="Liu G.H."/>
            <person name="Pecoraro L."/>
            <person name="Huang H.X."/>
            <person name="Xiao X.J."/>
            <person name="Lin M."/>
            <person name="Wu X.Y."/>
            <person name="Wu W.L."/>
            <person name="Chen Y.Y."/>
            <person name="Chang S.B."/>
            <person name="Sakamoto S."/>
            <person name="Ohme-Takagi M."/>
            <person name="Yagi M."/>
            <person name="Zeng S.J."/>
            <person name="Shen C.Y."/>
            <person name="Yeh C.M."/>
            <person name="Luo Y.B."/>
            <person name="Tsai W.C."/>
            <person name="Van de Peer Y."/>
            <person name="Liu Z.J."/>
        </authorList>
    </citation>
    <scope>NUCLEOTIDE SEQUENCE [LARGE SCALE GENOMIC DNA]</scope>
    <source>
        <strain evidence="17">cv. Shenzhen</strain>
        <tissue evidence="16">Stem</tissue>
    </source>
</reference>
<feature type="domain" description="Palmitoyltransferase DHHC" evidence="15">
    <location>
        <begin position="375"/>
        <end position="502"/>
    </location>
</feature>
<feature type="repeat" description="ANK" evidence="13">
    <location>
        <begin position="201"/>
        <end position="225"/>
    </location>
</feature>
<feature type="transmembrane region" description="Helical" evidence="14">
    <location>
        <begin position="420"/>
        <end position="443"/>
    </location>
</feature>
<dbReference type="EC" id="2.3.1.225" evidence="14"/>
<keyword evidence="4 14" id="KW-0808">Transferase</keyword>
<protein>
    <recommendedName>
        <fullName evidence="14">S-acyltransferase</fullName>
        <ecNumber evidence="14">2.3.1.225</ecNumber>
    </recommendedName>
    <alternativeName>
        <fullName evidence="14">Palmitoyltransferase</fullName>
    </alternativeName>
</protein>
<dbReference type="OrthoDB" id="331948at2759"/>
<keyword evidence="6" id="KW-0677">Repeat</keyword>
<evidence type="ECO:0000313" key="16">
    <source>
        <dbReference type="EMBL" id="PKA59170.1"/>
    </source>
</evidence>
<dbReference type="SUPFAM" id="SSF48403">
    <property type="entry name" value="Ankyrin repeat"/>
    <property type="match status" value="1"/>
</dbReference>
<sequence length="623" mass="69179">MSSEIEVMEEGVTEDGFGGAVASSTAVPDAIEEAMSNDVYTAAAHGDLEKLQRLVESDGCSVSVPDGGGYYAIQWAALNNRTAAARFIIEHGGDVNATDNTGQTALHWSAVRGHIPVADILLEEGARVNAADYYGYQTTHVAAQYGQTTFLYHIITKWNADSDVPDNDGRSPLHWAAYKGFTDCIRLLLFLGVHRGRQDKEGCTSLHWAAIRGNLEACTVLVQAGKKEDLIVTDNTGSTPAQLAIDKNHRQVAVFLGNARKLFDRRCDGNIHLGRLSKLGLAPILWCMIIFLIVTYIHSVLTASNFSRLTPIFWLVSWLGVFLAFLGLVMFYRCSRKDPGYITRNLRDLQNLRDDEPLLKKELDNPALMAGNWSQLCATCKIVRPLRAKHCSTCDRCVEQFDHHCPWVSNCIGKRNKWEFFMFLILEVSAMIITGVVTIIRISTVPMTSSSFGSWLNYSATHHPGAISFIIMDFLLFFGVALLTIVQMQQISKNITTNEMANATRYNYLKGPGGRFRNPYDHGVRKNCLDFLINGYNEDIEVAEPSSHSEEMGMIQMTTVATQNGVIQNTDNVAVDIDSKHSYSRSDSHGRRSRKINGVPFIKGLRVGLGRNNALQSSRSVLR</sequence>
<dbReference type="EMBL" id="KZ451950">
    <property type="protein sequence ID" value="PKA59170.1"/>
    <property type="molecule type" value="Genomic_DNA"/>
</dbReference>
<keyword evidence="11" id="KW-0449">Lipoprotein</keyword>
<keyword evidence="10 14" id="KW-0472">Membrane</keyword>
<evidence type="ECO:0000256" key="11">
    <source>
        <dbReference type="ARBA" id="ARBA00023288"/>
    </source>
</evidence>
<dbReference type="PROSITE" id="PS50216">
    <property type="entry name" value="DHHC"/>
    <property type="match status" value="1"/>
</dbReference>
<feature type="repeat" description="ANK" evidence="13">
    <location>
        <begin position="168"/>
        <end position="200"/>
    </location>
</feature>
<evidence type="ECO:0000256" key="14">
    <source>
        <dbReference type="RuleBase" id="RU079119"/>
    </source>
</evidence>
<comment type="catalytic activity">
    <reaction evidence="12 14">
        <text>L-cysteinyl-[protein] + hexadecanoyl-CoA = S-hexadecanoyl-L-cysteinyl-[protein] + CoA</text>
        <dbReference type="Rhea" id="RHEA:36683"/>
        <dbReference type="Rhea" id="RHEA-COMP:10131"/>
        <dbReference type="Rhea" id="RHEA-COMP:11032"/>
        <dbReference type="ChEBI" id="CHEBI:29950"/>
        <dbReference type="ChEBI" id="CHEBI:57287"/>
        <dbReference type="ChEBI" id="CHEBI:57379"/>
        <dbReference type="ChEBI" id="CHEBI:74151"/>
        <dbReference type="EC" id="2.3.1.225"/>
    </reaction>
</comment>
<proteinExistence type="inferred from homology"/>
<dbReference type="Pfam" id="PF01529">
    <property type="entry name" value="DHHC"/>
    <property type="match status" value="1"/>
</dbReference>
<evidence type="ECO:0000256" key="1">
    <source>
        <dbReference type="ARBA" id="ARBA00004127"/>
    </source>
</evidence>
<feature type="transmembrane region" description="Helical" evidence="14">
    <location>
        <begin position="312"/>
        <end position="332"/>
    </location>
</feature>
<evidence type="ECO:0000256" key="8">
    <source>
        <dbReference type="ARBA" id="ARBA00023034"/>
    </source>
</evidence>
<dbReference type="Pfam" id="PF12796">
    <property type="entry name" value="Ank_2"/>
    <property type="match status" value="2"/>
</dbReference>
<dbReference type="InterPro" id="IPR002110">
    <property type="entry name" value="Ankyrin_rpt"/>
</dbReference>
<keyword evidence="14 16" id="KW-0012">Acyltransferase</keyword>
<dbReference type="InterPro" id="IPR001594">
    <property type="entry name" value="Palmitoyltrfase_DHHC"/>
</dbReference>
<evidence type="ECO:0000259" key="15">
    <source>
        <dbReference type="Pfam" id="PF01529"/>
    </source>
</evidence>
<keyword evidence="8" id="KW-0333">Golgi apparatus</keyword>
<evidence type="ECO:0000313" key="17">
    <source>
        <dbReference type="Proteomes" id="UP000236161"/>
    </source>
</evidence>
<dbReference type="SMART" id="SM00248">
    <property type="entry name" value="ANK"/>
    <property type="match status" value="6"/>
</dbReference>
<evidence type="ECO:0000256" key="6">
    <source>
        <dbReference type="ARBA" id="ARBA00022737"/>
    </source>
</evidence>
<comment type="similarity">
    <text evidence="3 14">Belongs to the DHHC palmitoyltransferase family.</text>
</comment>
<gene>
    <name evidence="16" type="primary">TIP1</name>
    <name evidence="16" type="ORF">AXF42_Ash001263</name>
</gene>
<dbReference type="PANTHER" id="PTHR24161:SF17">
    <property type="entry name" value="PALMITOYLTRANSFERASE"/>
    <property type="match status" value="1"/>
</dbReference>
<feature type="transmembrane region" description="Helical" evidence="14">
    <location>
        <begin position="279"/>
        <end position="300"/>
    </location>
</feature>
<dbReference type="Proteomes" id="UP000236161">
    <property type="component" value="Unassembled WGS sequence"/>
</dbReference>
<dbReference type="PROSITE" id="PS50297">
    <property type="entry name" value="ANK_REP_REGION"/>
    <property type="match status" value="3"/>
</dbReference>
<organism evidence="16 17">
    <name type="scientific">Apostasia shenzhenica</name>
    <dbReference type="NCBI Taxonomy" id="1088818"/>
    <lineage>
        <taxon>Eukaryota</taxon>
        <taxon>Viridiplantae</taxon>
        <taxon>Streptophyta</taxon>
        <taxon>Embryophyta</taxon>
        <taxon>Tracheophyta</taxon>
        <taxon>Spermatophyta</taxon>
        <taxon>Magnoliopsida</taxon>
        <taxon>Liliopsida</taxon>
        <taxon>Asparagales</taxon>
        <taxon>Orchidaceae</taxon>
        <taxon>Apostasioideae</taxon>
        <taxon>Apostasia</taxon>
    </lineage>
</organism>
<feature type="repeat" description="ANK" evidence="13">
    <location>
        <begin position="101"/>
        <end position="133"/>
    </location>
</feature>
<keyword evidence="5 14" id="KW-0812">Transmembrane</keyword>